<dbReference type="STRING" id="945553.A0A0D2NQQ6"/>
<keyword evidence="1" id="KW-0479">Metal-binding</keyword>
<evidence type="ECO:0000256" key="2">
    <source>
        <dbReference type="SAM" id="MobiDB-lite"/>
    </source>
</evidence>
<dbReference type="EMBL" id="KN817561">
    <property type="protein sequence ID" value="KJA21129.1"/>
    <property type="molecule type" value="Genomic_DNA"/>
</dbReference>
<evidence type="ECO:0008006" key="7">
    <source>
        <dbReference type="Google" id="ProtNLM"/>
    </source>
</evidence>
<dbReference type="SMART" id="SM00256">
    <property type="entry name" value="FBOX"/>
    <property type="match status" value="1"/>
</dbReference>
<gene>
    <name evidence="5" type="ORF">HYPSUDRAFT_42500</name>
</gene>
<accession>A0A0D2NQQ6</accession>
<evidence type="ECO:0000259" key="3">
    <source>
        <dbReference type="PROSITE" id="PS50157"/>
    </source>
</evidence>
<dbReference type="Proteomes" id="UP000054270">
    <property type="component" value="Unassembled WGS sequence"/>
</dbReference>
<dbReference type="AlphaFoldDB" id="A0A0D2NQQ6"/>
<evidence type="ECO:0000256" key="1">
    <source>
        <dbReference type="PROSITE-ProRule" id="PRU00042"/>
    </source>
</evidence>
<sequence>MNARRSTRIATGAATNNLRDQSEDEDMNDIEFVAEDPGVDEPPAEKKPRAKKRKAPANSKQGGRAAPKKFRGIRGKLEGMNDMPLDIWNEIFMYLQPIDLLHLTRTNKDLRKYLMSRSSTMVWKTARSTIIPAMPECPDDLSEPAYAELAFGKGCHYCQRKVGTIHTAWYARRRICNHCIYEECKQNCAKPPSIYELFGNFDFESYLPKITVDTAPKSRRSRYERTFYFVEFFARWTEKAKTMATMDERKLWIQRTQTAAHQHAHQCASWSVGLINHQRTIAIQQVESRRELVAERVAALGWTDEVAKMERRFKPYFQNLPATEKLYRKELTDQNLAELDPVINKYMEDIKHQRLEQERTVLLSERLAVLKKVYTDFASSVPSSDKALSATAVEIFMEPSIQDIIVNLPKEQKLTEEDLLPTLVAIFPDVNKRIRKSIDDQLLAHAVTAYKEAGGEYDLDPATVFDLVTTLFHCSSCSKQFGYDLAVAHECTRKNSLPKDLPDVDIISRSLGAIGSYRTHAKIIVDVDGMAYIREALKLCGLDPSNTTKKMMDDLNPIFECLLCNEETKGRATMTWARAFRHRFEYVHRNKKSEELARMLVLLHDEEANVVQARIAEIVDRGWANQSYPCHMVCAHCGANPTSKSSLIDHVRSEHAVKKPAFPRDMIPDPNIDHTANIFYMWPPRRDASEEPIDAKDLTTTS</sequence>
<dbReference type="InterPro" id="IPR036047">
    <property type="entry name" value="F-box-like_dom_sf"/>
</dbReference>
<organism evidence="5 6">
    <name type="scientific">Hypholoma sublateritium (strain FD-334 SS-4)</name>
    <dbReference type="NCBI Taxonomy" id="945553"/>
    <lineage>
        <taxon>Eukaryota</taxon>
        <taxon>Fungi</taxon>
        <taxon>Dikarya</taxon>
        <taxon>Basidiomycota</taxon>
        <taxon>Agaricomycotina</taxon>
        <taxon>Agaricomycetes</taxon>
        <taxon>Agaricomycetidae</taxon>
        <taxon>Agaricales</taxon>
        <taxon>Agaricineae</taxon>
        <taxon>Strophariaceae</taxon>
        <taxon>Hypholoma</taxon>
    </lineage>
</organism>
<dbReference type="GO" id="GO:0008270">
    <property type="term" value="F:zinc ion binding"/>
    <property type="evidence" value="ECO:0007669"/>
    <property type="project" value="UniProtKB-KW"/>
</dbReference>
<feature type="region of interest" description="Disordered" evidence="2">
    <location>
        <begin position="1"/>
        <end position="67"/>
    </location>
</feature>
<dbReference type="SUPFAM" id="SSF81383">
    <property type="entry name" value="F-box domain"/>
    <property type="match status" value="1"/>
</dbReference>
<dbReference type="OMA" id="QWETRTR"/>
<proteinExistence type="predicted"/>
<evidence type="ECO:0000313" key="6">
    <source>
        <dbReference type="Proteomes" id="UP000054270"/>
    </source>
</evidence>
<keyword evidence="6" id="KW-1185">Reference proteome</keyword>
<name>A0A0D2NQQ6_HYPSF</name>
<feature type="compositionally biased region" description="Acidic residues" evidence="2">
    <location>
        <begin position="22"/>
        <end position="39"/>
    </location>
</feature>
<dbReference type="PROSITE" id="PS50157">
    <property type="entry name" value="ZINC_FINGER_C2H2_2"/>
    <property type="match status" value="1"/>
</dbReference>
<dbReference type="Pfam" id="PF00646">
    <property type="entry name" value="F-box"/>
    <property type="match status" value="1"/>
</dbReference>
<keyword evidence="1" id="KW-0862">Zinc</keyword>
<protein>
    <recommendedName>
        <fullName evidence="7">F-box domain-containing protein</fullName>
    </recommendedName>
</protein>
<dbReference type="OrthoDB" id="2322499at2759"/>
<evidence type="ECO:0000259" key="4">
    <source>
        <dbReference type="PROSITE" id="PS50181"/>
    </source>
</evidence>
<feature type="domain" description="F-box" evidence="4">
    <location>
        <begin position="77"/>
        <end position="126"/>
    </location>
</feature>
<reference evidence="6" key="1">
    <citation type="submission" date="2014-04" db="EMBL/GenBank/DDBJ databases">
        <title>Evolutionary Origins and Diversification of the Mycorrhizal Mutualists.</title>
        <authorList>
            <consortium name="DOE Joint Genome Institute"/>
            <consortium name="Mycorrhizal Genomics Consortium"/>
            <person name="Kohler A."/>
            <person name="Kuo A."/>
            <person name="Nagy L.G."/>
            <person name="Floudas D."/>
            <person name="Copeland A."/>
            <person name="Barry K.W."/>
            <person name="Cichocki N."/>
            <person name="Veneault-Fourrey C."/>
            <person name="LaButti K."/>
            <person name="Lindquist E.A."/>
            <person name="Lipzen A."/>
            <person name="Lundell T."/>
            <person name="Morin E."/>
            <person name="Murat C."/>
            <person name="Riley R."/>
            <person name="Ohm R."/>
            <person name="Sun H."/>
            <person name="Tunlid A."/>
            <person name="Henrissat B."/>
            <person name="Grigoriev I.V."/>
            <person name="Hibbett D.S."/>
            <person name="Martin F."/>
        </authorList>
    </citation>
    <scope>NUCLEOTIDE SEQUENCE [LARGE SCALE GENOMIC DNA]</scope>
    <source>
        <strain evidence="6">FD-334 SS-4</strain>
    </source>
</reference>
<evidence type="ECO:0000313" key="5">
    <source>
        <dbReference type="EMBL" id="KJA21129.1"/>
    </source>
</evidence>
<keyword evidence="1" id="KW-0863">Zinc-finger</keyword>
<feature type="domain" description="C2H2-type" evidence="3">
    <location>
        <begin position="632"/>
        <end position="660"/>
    </location>
</feature>
<dbReference type="InterPro" id="IPR013087">
    <property type="entry name" value="Znf_C2H2_type"/>
</dbReference>
<dbReference type="InterPro" id="IPR001810">
    <property type="entry name" value="F-box_dom"/>
</dbReference>
<dbReference type="PROSITE" id="PS50181">
    <property type="entry name" value="FBOX"/>
    <property type="match status" value="1"/>
</dbReference>